<gene>
    <name evidence="3" type="ORF">Q7514_19925</name>
</gene>
<dbReference type="EMBL" id="JAUTXY010000009">
    <property type="protein sequence ID" value="MEE2059792.1"/>
    <property type="molecule type" value="Genomic_DNA"/>
</dbReference>
<proteinExistence type="predicted"/>
<dbReference type="InterPro" id="IPR025196">
    <property type="entry name" value="DUF4126"/>
</dbReference>
<name>A0ABU7LE11_9NOCA</name>
<evidence type="ECO:0000313" key="3">
    <source>
        <dbReference type="EMBL" id="MEE2059792.1"/>
    </source>
</evidence>
<dbReference type="RefSeq" id="WP_330134998.1">
    <property type="nucleotide sequence ID" value="NZ_JAUTXY010000009.1"/>
</dbReference>
<sequence length="193" mass="19630">MDTWLLAVLLGLGLAAATGLRTFLPLLMLSAAVHFELFGIVVGDSMQWVGSTAALIALAIATVAEVLADLIPLVDNALSLVGTVARPIAGALVAWAAFSELDPAWAAIAGIVVGAPTALAVSTAQTGTRAVSTATTAGVGNPVLSVIDSTASFVTSLIALVVPLLVIPLLILFGWLGFKGYARMRRARRAGTA</sequence>
<keyword evidence="1" id="KW-0812">Transmembrane</keyword>
<feature type="transmembrane region" description="Helical" evidence="1">
    <location>
        <begin position="104"/>
        <end position="123"/>
    </location>
</feature>
<evidence type="ECO:0000313" key="4">
    <source>
        <dbReference type="Proteomes" id="UP001336020"/>
    </source>
</evidence>
<keyword evidence="1" id="KW-0472">Membrane</keyword>
<keyword evidence="1" id="KW-1133">Transmembrane helix</keyword>
<evidence type="ECO:0000256" key="1">
    <source>
        <dbReference type="SAM" id="Phobius"/>
    </source>
</evidence>
<protein>
    <submittedName>
        <fullName evidence="3">DUF4126 domain-containing protein</fullName>
    </submittedName>
</protein>
<dbReference type="Proteomes" id="UP001336020">
    <property type="component" value="Unassembled WGS sequence"/>
</dbReference>
<feature type="transmembrane region" description="Helical" evidence="1">
    <location>
        <begin position="80"/>
        <end position="98"/>
    </location>
</feature>
<comment type="caution">
    <text evidence="3">The sequence shown here is derived from an EMBL/GenBank/DDBJ whole genome shotgun (WGS) entry which is preliminary data.</text>
</comment>
<feature type="transmembrane region" description="Helical" evidence="1">
    <location>
        <begin position="45"/>
        <end position="68"/>
    </location>
</feature>
<feature type="domain" description="DUF4126" evidence="2">
    <location>
        <begin position="8"/>
        <end position="178"/>
    </location>
</feature>
<feature type="transmembrane region" description="Helical" evidence="1">
    <location>
        <begin position="153"/>
        <end position="178"/>
    </location>
</feature>
<keyword evidence="4" id="KW-1185">Reference proteome</keyword>
<evidence type="ECO:0000259" key="2">
    <source>
        <dbReference type="Pfam" id="PF13548"/>
    </source>
</evidence>
<dbReference type="Pfam" id="PF13548">
    <property type="entry name" value="DUF4126"/>
    <property type="match status" value="1"/>
</dbReference>
<accession>A0ABU7LE11</accession>
<organism evidence="3 4">
    <name type="scientific">Rhodococcus artemisiae</name>
    <dbReference type="NCBI Taxonomy" id="714159"/>
    <lineage>
        <taxon>Bacteria</taxon>
        <taxon>Bacillati</taxon>
        <taxon>Actinomycetota</taxon>
        <taxon>Actinomycetes</taxon>
        <taxon>Mycobacteriales</taxon>
        <taxon>Nocardiaceae</taxon>
        <taxon>Rhodococcus</taxon>
    </lineage>
</organism>
<reference evidence="3 4" key="1">
    <citation type="submission" date="2023-07" db="EMBL/GenBank/DDBJ databases">
        <authorList>
            <person name="Girao M."/>
            <person name="Carvalho M.F."/>
        </authorList>
    </citation>
    <scope>NUCLEOTIDE SEQUENCE [LARGE SCALE GENOMIC DNA]</scope>
    <source>
        <strain evidence="3 4">YIM65754</strain>
    </source>
</reference>